<organism evidence="2 3">
    <name type="scientific">Phocaeicola vulgatus</name>
    <name type="common">Bacteroides vulgatus</name>
    <dbReference type="NCBI Taxonomy" id="821"/>
    <lineage>
        <taxon>Bacteria</taxon>
        <taxon>Pseudomonadati</taxon>
        <taxon>Bacteroidota</taxon>
        <taxon>Bacteroidia</taxon>
        <taxon>Bacteroidales</taxon>
        <taxon>Bacteroidaceae</taxon>
        <taxon>Phocaeicola</taxon>
    </lineage>
</organism>
<feature type="transmembrane region" description="Helical" evidence="1">
    <location>
        <begin position="14"/>
        <end position="33"/>
    </location>
</feature>
<feature type="transmembrane region" description="Helical" evidence="1">
    <location>
        <begin position="99"/>
        <end position="117"/>
    </location>
</feature>
<keyword evidence="1" id="KW-0472">Membrane</keyword>
<evidence type="ECO:0008006" key="4">
    <source>
        <dbReference type="Google" id="ProtNLM"/>
    </source>
</evidence>
<name>A0A3E4KJS9_PHOVU</name>
<feature type="transmembrane region" description="Helical" evidence="1">
    <location>
        <begin position="357"/>
        <end position="375"/>
    </location>
</feature>
<evidence type="ECO:0000256" key="1">
    <source>
        <dbReference type="SAM" id="Phobius"/>
    </source>
</evidence>
<dbReference type="Proteomes" id="UP000283429">
    <property type="component" value="Unassembled WGS sequence"/>
</dbReference>
<feature type="transmembrane region" description="Helical" evidence="1">
    <location>
        <begin position="40"/>
        <end position="60"/>
    </location>
</feature>
<proteinExistence type="predicted"/>
<dbReference type="EMBL" id="QSJM01000039">
    <property type="protein sequence ID" value="RHD78723.1"/>
    <property type="molecule type" value="Genomic_DNA"/>
</dbReference>
<keyword evidence="1" id="KW-0812">Transmembrane</keyword>
<reference evidence="2 3" key="1">
    <citation type="submission" date="2018-08" db="EMBL/GenBank/DDBJ databases">
        <title>A genome reference for cultivated species of the human gut microbiota.</title>
        <authorList>
            <person name="Zou Y."/>
            <person name="Xue W."/>
            <person name="Luo G."/>
        </authorList>
    </citation>
    <scope>NUCLEOTIDE SEQUENCE [LARGE SCALE GENOMIC DNA]</scope>
    <source>
        <strain evidence="2 3">AM30-40</strain>
    </source>
</reference>
<feature type="transmembrane region" description="Helical" evidence="1">
    <location>
        <begin position="204"/>
        <end position="221"/>
    </location>
</feature>
<sequence length="387" mass="45772">MFHLFLASTINIDIIYVLLNLILLFVFTVAGINVSCRRSFWGNAFICSIFFIFIVGSRYGRGNDYLHYASVFIHDEDIKQPFFRSINTFFREFLSIGKYAIFYIYAIPFILCGFKFLKNFAIHAKWYFPLFLVSMLYFEEYEIRQALSFSFVFLFLDEFISNDTNGKKIIWCGVWVLLTFSLHSANIFFIICFLGIYYTCKSIISWKIAVPILFFASYFFADYYDISLLQPILNLLSGTNAKFSHYIEGGAAEAWFGDSALQLDNERNPIIKVLDFIAHSSLFYFAYKTLKRRDLVNRQLMLTMTNIYIMGDIARQAFLYLELLNRMSGMFQRMWIFPFAMVMIYNSFYKLKGIERVAYLFMFFLFYDYAKYLFAPPIGMTKFLWDI</sequence>
<feature type="transmembrane region" description="Helical" evidence="1">
    <location>
        <begin position="299"/>
        <end position="318"/>
    </location>
</feature>
<evidence type="ECO:0000313" key="3">
    <source>
        <dbReference type="Proteomes" id="UP000283429"/>
    </source>
</evidence>
<evidence type="ECO:0000313" key="2">
    <source>
        <dbReference type="EMBL" id="RHD78723.1"/>
    </source>
</evidence>
<dbReference type="InterPro" id="IPR049458">
    <property type="entry name" value="EpsG-like"/>
</dbReference>
<gene>
    <name evidence="2" type="ORF">DW783_13445</name>
</gene>
<feature type="transmembrane region" description="Helical" evidence="1">
    <location>
        <begin position="330"/>
        <end position="348"/>
    </location>
</feature>
<dbReference type="AlphaFoldDB" id="A0A3E4KJS9"/>
<dbReference type="RefSeq" id="WP_117696703.1">
    <property type="nucleotide sequence ID" value="NZ_AP025232.1"/>
</dbReference>
<keyword evidence="1" id="KW-1133">Transmembrane helix</keyword>
<comment type="caution">
    <text evidence="2">The sequence shown here is derived from an EMBL/GenBank/DDBJ whole genome shotgun (WGS) entry which is preliminary data.</text>
</comment>
<feature type="transmembrane region" description="Helical" evidence="1">
    <location>
        <begin position="168"/>
        <end position="197"/>
    </location>
</feature>
<accession>A0A3E4KJS9</accession>
<protein>
    <recommendedName>
        <fullName evidence="4">EpsG family protein</fullName>
    </recommendedName>
</protein>
<dbReference type="Pfam" id="PF14897">
    <property type="entry name" value="EpsG"/>
    <property type="match status" value="1"/>
</dbReference>